<feature type="domain" description="Spaetzle" evidence="1">
    <location>
        <begin position="124"/>
        <end position="220"/>
    </location>
</feature>
<dbReference type="Pfam" id="PF16077">
    <property type="entry name" value="Spaetzle"/>
    <property type="match status" value="1"/>
</dbReference>
<dbReference type="SUPFAM" id="SSF57501">
    <property type="entry name" value="Cystine-knot cytokines"/>
    <property type="match status" value="1"/>
</dbReference>
<keyword evidence="3" id="KW-1185">Reference proteome</keyword>
<dbReference type="InterPro" id="IPR029034">
    <property type="entry name" value="Cystine-knot_cytokine"/>
</dbReference>
<evidence type="ECO:0000313" key="3">
    <source>
        <dbReference type="Proteomes" id="UP000192247"/>
    </source>
</evidence>
<dbReference type="Proteomes" id="UP000192247">
    <property type="component" value="Unassembled WGS sequence"/>
</dbReference>
<evidence type="ECO:0000259" key="1">
    <source>
        <dbReference type="Pfam" id="PF16077"/>
    </source>
</evidence>
<reference evidence="2 3" key="1">
    <citation type="journal article" date="2017" name="Gigascience">
        <title>Draft genome of the honey bee ectoparasitic mite, Tropilaelaps mercedesae, is shaped by the parasitic life history.</title>
        <authorList>
            <person name="Dong X."/>
            <person name="Armstrong S.D."/>
            <person name="Xia D."/>
            <person name="Makepeace B.L."/>
            <person name="Darby A.C."/>
            <person name="Kadowaki T."/>
        </authorList>
    </citation>
    <scope>NUCLEOTIDE SEQUENCE [LARGE SCALE GENOMIC DNA]</scope>
    <source>
        <strain evidence="2">Wuxi-XJTLU</strain>
    </source>
</reference>
<dbReference type="EMBL" id="MNPL01007868">
    <property type="protein sequence ID" value="OQR74513.1"/>
    <property type="molecule type" value="Genomic_DNA"/>
</dbReference>
<dbReference type="Gene3D" id="2.10.90.10">
    <property type="entry name" value="Cystine-knot cytokines"/>
    <property type="match status" value="1"/>
</dbReference>
<protein>
    <recommendedName>
        <fullName evidence="1">Spaetzle domain-containing protein</fullName>
    </recommendedName>
</protein>
<gene>
    <name evidence="2" type="ORF">BIW11_09017</name>
</gene>
<organism evidence="2 3">
    <name type="scientific">Tropilaelaps mercedesae</name>
    <dbReference type="NCBI Taxonomy" id="418985"/>
    <lineage>
        <taxon>Eukaryota</taxon>
        <taxon>Metazoa</taxon>
        <taxon>Ecdysozoa</taxon>
        <taxon>Arthropoda</taxon>
        <taxon>Chelicerata</taxon>
        <taxon>Arachnida</taxon>
        <taxon>Acari</taxon>
        <taxon>Parasitiformes</taxon>
        <taxon>Mesostigmata</taxon>
        <taxon>Gamasina</taxon>
        <taxon>Dermanyssoidea</taxon>
        <taxon>Laelapidae</taxon>
        <taxon>Tropilaelaps</taxon>
    </lineage>
</organism>
<dbReference type="AlphaFoldDB" id="A0A1V9XM74"/>
<sequence>MNLFENLRKFLAAVLSVVSRATPHDGHNVTSLAHGASILVRNSTVEDNLVQVESLIKPSGDLNGCCPLYPEEKHPLPDEVQLRVLNHNFNHLRMFYQKRRDTALLNSAISRTQEHSDEQQNYVPLCDSVRTVQTPTSAKDVHGVKHFLLNPAIGEYHQYIENEYCKNYDAPCPFLDSTLPGQRSLCRTHYFKKGLTAINETTLLPYEIVVRVAAGCNCFVQTSLLPDLAKARP</sequence>
<comment type="caution">
    <text evidence="2">The sequence shown here is derived from an EMBL/GenBank/DDBJ whole genome shotgun (WGS) entry which is preliminary data.</text>
</comment>
<dbReference type="InParanoid" id="A0A1V9XM74"/>
<dbReference type="OrthoDB" id="6509281at2759"/>
<dbReference type="InterPro" id="IPR032104">
    <property type="entry name" value="Spaetzle"/>
</dbReference>
<name>A0A1V9XM74_9ACAR</name>
<accession>A0A1V9XM74</accession>
<evidence type="ECO:0000313" key="2">
    <source>
        <dbReference type="EMBL" id="OQR74513.1"/>
    </source>
</evidence>
<proteinExistence type="predicted"/>